<protein>
    <submittedName>
        <fullName evidence="2">Uncharacterized protein</fullName>
    </submittedName>
</protein>
<comment type="caution">
    <text evidence="2">The sequence shown here is derived from an EMBL/GenBank/DDBJ whole genome shotgun (WGS) entry which is preliminary data.</text>
</comment>
<feature type="region of interest" description="Disordered" evidence="1">
    <location>
        <begin position="488"/>
        <end position="521"/>
    </location>
</feature>
<feature type="compositionally biased region" description="Polar residues" evidence="1">
    <location>
        <begin position="117"/>
        <end position="157"/>
    </location>
</feature>
<dbReference type="EMBL" id="MCGO01000009">
    <property type="protein sequence ID" value="ORY49488.1"/>
    <property type="molecule type" value="Genomic_DNA"/>
</dbReference>
<sequence>MSQPQTYAPSSTSNYPQSQPRQPQVQPNEYPPTQPHLVQQSAHDAGLGLLLSAAGYSASAPNDVLIDGRSGPSQSGGSITLNTDHFHESPALSRNRSVANSSVSESLRVHPYRRPNQGHNLIQSTQKPDSVHVQQPQQPSAESIMNPNHHQPQSFLASPTAAGPTDTSETIMGDAAHASFAASPVAGDDDDCEVFQNAPVHQKQLSSNNSLYARQLPPPPRQPRLSAAAPLRIPSIAVAQSASLRMDSDGVGREPPQCISGPDVNPPNALSQSDPEKVQDAKDLAAFAAWVTLRLIGRRWSLLMEQKTAGGGAGVSGVGSVGGAMGTSSLHMNGGGLIVGQQQVGTSFAVPAPGNSVNTVNGTGFSVFANTIQPSAYQAASISGYVPGTVQHQPLPPASVLTHNAQMASGPSGPGRPLLNRFQAPQQRIHSGLGYREDRFDSVTTVNNGSVVQSSGLSVYGTNGGSVMLPSLIDSVVGQVSSFGLKEHPEGLLNSPSQGSPIMMKSGGQQQQYASSPLATHPGPVILPSISQMIPQHQLSSSISSASTLSHLNHTLNKDPTTTAPTCHPQTTTSHKNFNNTPNSRNNKQNTCSHQPTFPTTHPA</sequence>
<evidence type="ECO:0000313" key="3">
    <source>
        <dbReference type="Proteomes" id="UP000193642"/>
    </source>
</evidence>
<feature type="compositionally biased region" description="Polar residues" evidence="1">
    <location>
        <begin position="71"/>
        <end position="83"/>
    </location>
</feature>
<evidence type="ECO:0000256" key="1">
    <source>
        <dbReference type="SAM" id="MobiDB-lite"/>
    </source>
</evidence>
<feature type="compositionally biased region" description="Polar residues" evidence="1">
    <location>
        <begin position="1"/>
        <end position="15"/>
    </location>
</feature>
<dbReference type="OrthoDB" id="2163135at2759"/>
<feature type="compositionally biased region" description="Low complexity" evidence="1">
    <location>
        <begin position="560"/>
        <end position="573"/>
    </location>
</feature>
<dbReference type="AlphaFoldDB" id="A0A1Y2CR23"/>
<accession>A0A1Y2CR23</accession>
<feature type="compositionally biased region" description="Polar residues" evidence="1">
    <location>
        <begin position="507"/>
        <end position="518"/>
    </location>
</feature>
<keyword evidence="3" id="KW-1185">Reference proteome</keyword>
<name>A0A1Y2CR23_9FUNG</name>
<reference evidence="2 3" key="1">
    <citation type="submission" date="2016-07" db="EMBL/GenBank/DDBJ databases">
        <title>Pervasive Adenine N6-methylation of Active Genes in Fungi.</title>
        <authorList>
            <consortium name="DOE Joint Genome Institute"/>
            <person name="Mondo S.J."/>
            <person name="Dannebaum R.O."/>
            <person name="Kuo R.C."/>
            <person name="Labutti K."/>
            <person name="Haridas S."/>
            <person name="Kuo A."/>
            <person name="Salamov A."/>
            <person name="Ahrendt S.R."/>
            <person name="Lipzen A."/>
            <person name="Sullivan W."/>
            <person name="Andreopoulos W.B."/>
            <person name="Clum A."/>
            <person name="Lindquist E."/>
            <person name="Daum C."/>
            <person name="Ramamoorthy G.K."/>
            <person name="Gryganskyi A."/>
            <person name="Culley D."/>
            <person name="Magnuson J.K."/>
            <person name="James T.Y."/>
            <person name="O'Malley M.A."/>
            <person name="Stajich J.E."/>
            <person name="Spatafora J.W."/>
            <person name="Visel A."/>
            <person name="Grigoriev I.V."/>
        </authorList>
    </citation>
    <scope>NUCLEOTIDE SEQUENCE [LARGE SCALE GENOMIC DNA]</scope>
    <source>
        <strain evidence="2 3">JEL800</strain>
    </source>
</reference>
<feature type="compositionally biased region" description="Low complexity" evidence="1">
    <location>
        <begin position="91"/>
        <end position="106"/>
    </location>
</feature>
<evidence type="ECO:0000313" key="2">
    <source>
        <dbReference type="EMBL" id="ORY49488.1"/>
    </source>
</evidence>
<dbReference type="Proteomes" id="UP000193642">
    <property type="component" value="Unassembled WGS sequence"/>
</dbReference>
<feature type="compositionally biased region" description="Low complexity" evidence="1">
    <location>
        <begin position="16"/>
        <end position="27"/>
    </location>
</feature>
<proteinExistence type="predicted"/>
<organism evidence="2 3">
    <name type="scientific">Rhizoclosmatium globosum</name>
    <dbReference type="NCBI Taxonomy" id="329046"/>
    <lineage>
        <taxon>Eukaryota</taxon>
        <taxon>Fungi</taxon>
        <taxon>Fungi incertae sedis</taxon>
        <taxon>Chytridiomycota</taxon>
        <taxon>Chytridiomycota incertae sedis</taxon>
        <taxon>Chytridiomycetes</taxon>
        <taxon>Chytridiales</taxon>
        <taxon>Chytriomycetaceae</taxon>
        <taxon>Rhizoclosmatium</taxon>
    </lineage>
</organism>
<feature type="region of interest" description="Disordered" evidence="1">
    <location>
        <begin position="65"/>
        <end position="167"/>
    </location>
</feature>
<gene>
    <name evidence="2" type="ORF">BCR33DRAFT_843008</name>
</gene>
<feature type="region of interest" description="Disordered" evidence="1">
    <location>
        <begin position="247"/>
        <end position="274"/>
    </location>
</feature>
<feature type="region of interest" description="Disordered" evidence="1">
    <location>
        <begin position="1"/>
        <end position="43"/>
    </location>
</feature>
<feature type="compositionally biased region" description="Polar residues" evidence="1">
    <location>
        <begin position="574"/>
        <end position="604"/>
    </location>
</feature>
<feature type="region of interest" description="Disordered" evidence="1">
    <location>
        <begin position="553"/>
        <end position="604"/>
    </location>
</feature>